<feature type="region of interest" description="Disordered" evidence="1">
    <location>
        <begin position="118"/>
        <end position="241"/>
    </location>
</feature>
<protein>
    <submittedName>
        <fullName evidence="2">Uncharacterized protein</fullName>
    </submittedName>
</protein>
<proteinExistence type="predicted"/>
<feature type="region of interest" description="Disordered" evidence="1">
    <location>
        <begin position="34"/>
        <end position="54"/>
    </location>
</feature>
<dbReference type="Proteomes" id="UP000243542">
    <property type="component" value="Unassembled WGS sequence"/>
</dbReference>
<evidence type="ECO:0000256" key="1">
    <source>
        <dbReference type="SAM" id="MobiDB-lite"/>
    </source>
</evidence>
<keyword evidence="3" id="KW-1185">Reference proteome</keyword>
<evidence type="ECO:0000313" key="2">
    <source>
        <dbReference type="EMBL" id="PFG49167.1"/>
    </source>
</evidence>
<name>A0A2A9FCL2_9PSEU</name>
<reference evidence="2 3" key="1">
    <citation type="submission" date="2017-10" db="EMBL/GenBank/DDBJ databases">
        <title>Sequencing the genomes of 1000 actinobacteria strains.</title>
        <authorList>
            <person name="Klenk H.-P."/>
        </authorList>
    </citation>
    <scope>NUCLEOTIDE SEQUENCE [LARGE SCALE GENOMIC DNA]</scope>
    <source>
        <strain evidence="2 3">DSM 46092</strain>
    </source>
</reference>
<feature type="compositionally biased region" description="Basic residues" evidence="1">
    <location>
        <begin position="145"/>
        <end position="156"/>
    </location>
</feature>
<comment type="caution">
    <text evidence="2">The sequence shown here is derived from an EMBL/GenBank/DDBJ whole genome shotgun (WGS) entry which is preliminary data.</text>
</comment>
<accession>A0A2A9FCL2</accession>
<dbReference type="EMBL" id="PDJK01000002">
    <property type="protein sequence ID" value="PFG49167.1"/>
    <property type="molecule type" value="Genomic_DNA"/>
</dbReference>
<gene>
    <name evidence="2" type="ORF">ATK36_4301</name>
</gene>
<sequence>MRTITVGTVEEYGDAVAEVLDGGDELPVLRPFTSALPPLEGDDPAGPAGSEPGQVLGFGPTEWAHPARLHAWLNGREFGWFAGVGALVTAAAGGRGPLTVCAPPEQTTGRTVWWHSTHTAEKGSHQRPTAPTHHLPPQRADRPALHGKVRTLRANRRNAGSPRPDTRRARRVRSTPMGDGHGQTAPQDPGGLRRLPRPHPRDQIGQHVHGVITGEPRCPESGAPSNSAPDRPHRGPRFGRR</sequence>
<evidence type="ECO:0000313" key="3">
    <source>
        <dbReference type="Proteomes" id="UP000243542"/>
    </source>
</evidence>
<organism evidence="2 3">
    <name type="scientific">Amycolatopsis sulphurea</name>
    <dbReference type="NCBI Taxonomy" id="76022"/>
    <lineage>
        <taxon>Bacteria</taxon>
        <taxon>Bacillati</taxon>
        <taxon>Actinomycetota</taxon>
        <taxon>Actinomycetes</taxon>
        <taxon>Pseudonocardiales</taxon>
        <taxon>Pseudonocardiaceae</taxon>
        <taxon>Amycolatopsis</taxon>
    </lineage>
</organism>
<dbReference type="AlphaFoldDB" id="A0A2A9FCL2"/>